<gene>
    <name evidence="3" type="ORF">DSO08_03315</name>
</gene>
<dbReference type="InterPro" id="IPR006015">
    <property type="entry name" value="Universal_stress_UspA"/>
</dbReference>
<evidence type="ECO:0000313" key="3">
    <source>
        <dbReference type="EMBL" id="TDA39037.1"/>
    </source>
</evidence>
<dbReference type="CDD" id="cd00293">
    <property type="entry name" value="USP-like"/>
    <property type="match status" value="1"/>
</dbReference>
<dbReference type="PIRSF" id="PIRSF006276">
    <property type="entry name" value="UspA"/>
    <property type="match status" value="1"/>
</dbReference>
<comment type="similarity">
    <text evidence="1">Belongs to the universal stress protein A family.</text>
</comment>
<protein>
    <submittedName>
        <fullName evidence="3">Universal stress protein</fullName>
    </submittedName>
</protein>
<feature type="domain" description="UspA" evidence="2">
    <location>
        <begin position="6"/>
        <end position="144"/>
    </location>
</feature>
<dbReference type="Proteomes" id="UP000315399">
    <property type="component" value="Unassembled WGS sequence"/>
</dbReference>
<dbReference type="InterPro" id="IPR014729">
    <property type="entry name" value="Rossmann-like_a/b/a_fold"/>
</dbReference>
<dbReference type="AlphaFoldDB" id="A0A523BDL2"/>
<accession>A0A523BDL2</accession>
<evidence type="ECO:0000313" key="4">
    <source>
        <dbReference type="Proteomes" id="UP000315399"/>
    </source>
</evidence>
<dbReference type="Pfam" id="PF00582">
    <property type="entry name" value="Usp"/>
    <property type="match status" value="1"/>
</dbReference>
<proteinExistence type="inferred from homology"/>
<sequence length="146" mass="15743">MSAFSIRKILVPVDGSEYMEKEIGLACTLAKMFGAEITILHVVAVPQPTGMEALPEASRHLEEVGRKILEDARAMAERLGVSPRLEMDFSVGNPGIKIVKRAEASKVDLIVIGAKGRSRLREILMGSVANTVVNNAPCPVLVVRPP</sequence>
<dbReference type="PANTHER" id="PTHR46268">
    <property type="entry name" value="STRESS RESPONSE PROTEIN NHAX"/>
    <property type="match status" value="1"/>
</dbReference>
<dbReference type="Gene3D" id="3.40.50.620">
    <property type="entry name" value="HUPs"/>
    <property type="match status" value="1"/>
</dbReference>
<reference evidence="3 4" key="1">
    <citation type="journal article" date="2019" name="Nat. Microbiol.">
        <title>Expanding anaerobic alkane metabolism in the domain of Archaea.</title>
        <authorList>
            <person name="Wang Y."/>
            <person name="Wegener G."/>
            <person name="Hou J."/>
            <person name="Wang F."/>
            <person name="Xiao X."/>
        </authorList>
    </citation>
    <scope>NUCLEOTIDE SEQUENCE [LARGE SCALE GENOMIC DNA]</scope>
    <source>
        <strain evidence="3">WYZ-LMO10</strain>
    </source>
</reference>
<dbReference type="PANTHER" id="PTHR46268:SF15">
    <property type="entry name" value="UNIVERSAL STRESS PROTEIN HP_0031"/>
    <property type="match status" value="1"/>
</dbReference>
<comment type="caution">
    <text evidence="3">The sequence shown here is derived from an EMBL/GenBank/DDBJ whole genome shotgun (WGS) entry which is preliminary data.</text>
</comment>
<dbReference type="SUPFAM" id="SSF52402">
    <property type="entry name" value="Adenine nucleotide alpha hydrolases-like"/>
    <property type="match status" value="1"/>
</dbReference>
<evidence type="ECO:0000259" key="2">
    <source>
        <dbReference type="Pfam" id="PF00582"/>
    </source>
</evidence>
<dbReference type="InterPro" id="IPR006016">
    <property type="entry name" value="UspA"/>
</dbReference>
<evidence type="ECO:0000256" key="1">
    <source>
        <dbReference type="ARBA" id="ARBA00008791"/>
    </source>
</evidence>
<organism evidence="3 4">
    <name type="scientific">Thermoproteota archaeon</name>
    <dbReference type="NCBI Taxonomy" id="2056631"/>
    <lineage>
        <taxon>Archaea</taxon>
        <taxon>Thermoproteota</taxon>
    </lineage>
</organism>
<dbReference type="EMBL" id="QNVH01000024">
    <property type="protein sequence ID" value="TDA39037.1"/>
    <property type="molecule type" value="Genomic_DNA"/>
</dbReference>
<dbReference type="PRINTS" id="PR01438">
    <property type="entry name" value="UNVRSLSTRESS"/>
</dbReference>
<name>A0A523BDL2_9CREN</name>